<keyword evidence="2" id="KW-1185">Reference proteome</keyword>
<evidence type="ECO:0000313" key="1">
    <source>
        <dbReference type="EMBL" id="MBA0624601.1"/>
    </source>
</evidence>
<dbReference type="EMBL" id="JABFAC010000009">
    <property type="protein sequence ID" value="MBA0624601.1"/>
    <property type="molecule type" value="Genomic_DNA"/>
</dbReference>
<evidence type="ECO:0000313" key="2">
    <source>
        <dbReference type="Proteomes" id="UP000593561"/>
    </source>
</evidence>
<accession>A0A7J8SEV5</accession>
<dbReference type="AlphaFoldDB" id="A0A7J8SEV5"/>
<gene>
    <name evidence="1" type="ORF">Godav_009935</name>
</gene>
<comment type="caution">
    <text evidence="1">The sequence shown here is derived from an EMBL/GenBank/DDBJ whole genome shotgun (WGS) entry which is preliminary data.</text>
</comment>
<name>A0A7J8SEV5_GOSDV</name>
<protein>
    <submittedName>
        <fullName evidence="1">Uncharacterized protein</fullName>
    </submittedName>
</protein>
<reference evidence="1 2" key="1">
    <citation type="journal article" date="2019" name="Genome Biol. Evol.">
        <title>Insights into the evolution of the New World diploid cottons (Gossypium, subgenus Houzingenia) based on genome sequencing.</title>
        <authorList>
            <person name="Grover C.E."/>
            <person name="Arick M.A. 2nd"/>
            <person name="Thrash A."/>
            <person name="Conover J.L."/>
            <person name="Sanders W.S."/>
            <person name="Peterson D.G."/>
            <person name="Frelichowski J.E."/>
            <person name="Scheffler J.A."/>
            <person name="Scheffler B.E."/>
            <person name="Wendel J.F."/>
        </authorList>
    </citation>
    <scope>NUCLEOTIDE SEQUENCE [LARGE SCALE GENOMIC DNA]</scope>
    <source>
        <strain evidence="1">27</strain>
        <tissue evidence="1">Leaf</tissue>
    </source>
</reference>
<sequence>MVKRLKNKEALKLARWNHQWRKLKSTLNGGICTKIQSMSLR</sequence>
<dbReference type="Proteomes" id="UP000593561">
    <property type="component" value="Unassembled WGS sequence"/>
</dbReference>
<organism evidence="1 2">
    <name type="scientific">Gossypium davidsonii</name>
    <name type="common">Davidson's cotton</name>
    <name type="synonym">Gossypium klotzschianum subsp. davidsonii</name>
    <dbReference type="NCBI Taxonomy" id="34287"/>
    <lineage>
        <taxon>Eukaryota</taxon>
        <taxon>Viridiplantae</taxon>
        <taxon>Streptophyta</taxon>
        <taxon>Embryophyta</taxon>
        <taxon>Tracheophyta</taxon>
        <taxon>Spermatophyta</taxon>
        <taxon>Magnoliopsida</taxon>
        <taxon>eudicotyledons</taxon>
        <taxon>Gunneridae</taxon>
        <taxon>Pentapetalae</taxon>
        <taxon>rosids</taxon>
        <taxon>malvids</taxon>
        <taxon>Malvales</taxon>
        <taxon>Malvaceae</taxon>
        <taxon>Malvoideae</taxon>
        <taxon>Gossypium</taxon>
    </lineage>
</organism>
<proteinExistence type="predicted"/>
<feature type="non-terminal residue" evidence="1">
    <location>
        <position position="41"/>
    </location>
</feature>